<evidence type="ECO:0000256" key="1">
    <source>
        <dbReference type="ARBA" id="ARBA00001947"/>
    </source>
</evidence>
<dbReference type="InterPro" id="IPR001261">
    <property type="entry name" value="ArgE/DapE_CS"/>
</dbReference>
<gene>
    <name evidence="6" type="ORF">HIJ39_14990</name>
</gene>
<keyword evidence="2" id="KW-0479">Metal-binding</keyword>
<proteinExistence type="predicted"/>
<dbReference type="RefSeq" id="WP_169101116.1">
    <property type="nucleotide sequence ID" value="NZ_JABBVZ010000060.1"/>
</dbReference>
<dbReference type="AlphaFoldDB" id="A0A7Y0L649"/>
<dbReference type="PANTHER" id="PTHR43808:SF32">
    <property type="entry name" value="ARGE_DAPE-RELATED DEACYLASE"/>
    <property type="match status" value="1"/>
</dbReference>
<dbReference type="PROSITE" id="PS00758">
    <property type="entry name" value="ARGE_DAPE_CPG2_1"/>
    <property type="match status" value="1"/>
</dbReference>
<dbReference type="InterPro" id="IPR011650">
    <property type="entry name" value="Peptidase_M20_dimer"/>
</dbReference>
<evidence type="ECO:0000256" key="4">
    <source>
        <dbReference type="ARBA" id="ARBA00022833"/>
    </source>
</evidence>
<feature type="domain" description="Peptidase M20 dimerisation" evidence="5">
    <location>
        <begin position="189"/>
        <end position="301"/>
    </location>
</feature>
<protein>
    <submittedName>
        <fullName evidence="6">M20 family metallopeptidase</fullName>
    </submittedName>
</protein>
<dbReference type="GO" id="GO:0046872">
    <property type="term" value="F:metal ion binding"/>
    <property type="evidence" value="ECO:0007669"/>
    <property type="project" value="UniProtKB-KW"/>
</dbReference>
<dbReference type="PROSITE" id="PS00759">
    <property type="entry name" value="ARGE_DAPE_CPG2_2"/>
    <property type="match status" value="1"/>
</dbReference>
<evidence type="ECO:0000256" key="2">
    <source>
        <dbReference type="ARBA" id="ARBA00022723"/>
    </source>
</evidence>
<evidence type="ECO:0000256" key="3">
    <source>
        <dbReference type="ARBA" id="ARBA00022801"/>
    </source>
</evidence>
<dbReference type="GO" id="GO:0016787">
    <property type="term" value="F:hydrolase activity"/>
    <property type="evidence" value="ECO:0007669"/>
    <property type="project" value="UniProtKB-KW"/>
</dbReference>
<evidence type="ECO:0000259" key="5">
    <source>
        <dbReference type="Pfam" id="PF07687"/>
    </source>
</evidence>
<evidence type="ECO:0000313" key="7">
    <source>
        <dbReference type="Proteomes" id="UP000533476"/>
    </source>
</evidence>
<dbReference type="EMBL" id="JABBVZ010000060">
    <property type="protein sequence ID" value="NMP23647.1"/>
    <property type="molecule type" value="Genomic_DNA"/>
</dbReference>
<dbReference type="InterPro" id="IPR036264">
    <property type="entry name" value="Bact_exopeptidase_dim_dom"/>
</dbReference>
<reference evidence="6 7" key="1">
    <citation type="submission" date="2020-04" db="EMBL/GenBank/DDBJ databases">
        <authorList>
            <person name="Zhang R."/>
            <person name="Schippers A."/>
        </authorList>
    </citation>
    <scope>NUCLEOTIDE SEQUENCE [LARGE SCALE GENOMIC DNA]</scope>
    <source>
        <strain evidence="6 7">DSM 109850</strain>
    </source>
</reference>
<name>A0A7Y0L649_9FIRM</name>
<keyword evidence="4" id="KW-0862">Zinc</keyword>
<sequence>MEASLQSRLMSRIRTEEIVEKLAELVETPSVVEDGQTESQVMERVAAWCKADGLAFRTWEVSPGRPNLEIEWKGSAPGPILLFEAHSDTVTAGDLSHWTRPAFQLTQEDDRLYGRGTADTKGNLVAAYIGLREFVRLTDGAFAGTLRLLVPVDEEGMMSGIREYIASGRAHDVEAAVCCEPEDAQVCIRQKGALRLRVEICGKMAHGAMPLTGNNPLPVAARFIEAMAEEERYQQESVGFDSLLGWPSITPTQIQAPLSGVGGFNVVPDAVAISLDIRTIVGQSHEKLIARIQERLNSVIEEANHSVRMGRVKALRDRLEEPIDAGLYRASLILVDDRPVTDTPKDHAVVRAVAAAVAERLNAAAVFSGVPGATDGTWLWDAGIPIVTTGAGNRFVPHQADEWVSLAQLRDATVIFADSAYRFFTDSHTGRRS</sequence>
<accession>A0A7Y0L649</accession>
<dbReference type="SUPFAM" id="SSF55031">
    <property type="entry name" value="Bacterial exopeptidase dimerisation domain"/>
    <property type="match status" value="1"/>
</dbReference>
<dbReference type="SUPFAM" id="SSF53187">
    <property type="entry name" value="Zn-dependent exopeptidases"/>
    <property type="match status" value="1"/>
</dbReference>
<dbReference type="Gene3D" id="3.30.70.360">
    <property type="match status" value="1"/>
</dbReference>
<dbReference type="Pfam" id="PF07687">
    <property type="entry name" value="M20_dimer"/>
    <property type="match status" value="1"/>
</dbReference>
<comment type="cofactor">
    <cofactor evidence="1">
        <name>Zn(2+)</name>
        <dbReference type="ChEBI" id="CHEBI:29105"/>
    </cofactor>
</comment>
<dbReference type="Proteomes" id="UP000533476">
    <property type="component" value="Unassembled WGS sequence"/>
</dbReference>
<dbReference type="InterPro" id="IPR050072">
    <property type="entry name" value="Peptidase_M20A"/>
</dbReference>
<keyword evidence="3" id="KW-0378">Hydrolase</keyword>
<dbReference type="Gene3D" id="3.40.630.10">
    <property type="entry name" value="Zn peptidases"/>
    <property type="match status" value="2"/>
</dbReference>
<evidence type="ECO:0000313" key="6">
    <source>
        <dbReference type="EMBL" id="NMP23647.1"/>
    </source>
</evidence>
<dbReference type="InterPro" id="IPR002933">
    <property type="entry name" value="Peptidase_M20"/>
</dbReference>
<comment type="caution">
    <text evidence="6">The sequence shown here is derived from an EMBL/GenBank/DDBJ whole genome shotgun (WGS) entry which is preliminary data.</text>
</comment>
<keyword evidence="7" id="KW-1185">Reference proteome</keyword>
<dbReference type="Pfam" id="PF01546">
    <property type="entry name" value="Peptidase_M20"/>
    <property type="match status" value="1"/>
</dbReference>
<organism evidence="6 7">
    <name type="scientific">Sulfobacillus harzensis</name>
    <dbReference type="NCBI Taxonomy" id="2729629"/>
    <lineage>
        <taxon>Bacteria</taxon>
        <taxon>Bacillati</taxon>
        <taxon>Bacillota</taxon>
        <taxon>Clostridia</taxon>
        <taxon>Eubacteriales</taxon>
        <taxon>Clostridiales Family XVII. Incertae Sedis</taxon>
        <taxon>Sulfobacillus</taxon>
    </lineage>
</organism>
<dbReference type="PANTHER" id="PTHR43808">
    <property type="entry name" value="ACETYLORNITHINE DEACETYLASE"/>
    <property type="match status" value="1"/>
</dbReference>